<proteinExistence type="inferred from homology"/>
<dbReference type="CDD" id="cd03709">
    <property type="entry name" value="lepA_C"/>
    <property type="match status" value="1"/>
</dbReference>
<dbReference type="GO" id="GO:0045727">
    <property type="term" value="P:positive regulation of translation"/>
    <property type="evidence" value="ECO:0007669"/>
    <property type="project" value="UniProtKB-UniRule"/>
</dbReference>
<dbReference type="CDD" id="cd01890">
    <property type="entry name" value="LepA"/>
    <property type="match status" value="1"/>
</dbReference>
<sequence length="603" mass="67468">MDIQARQKKIRNFCIIAHIDHGKSTLADRILEFTGALTSREMQDQVLDQMDLERERGITIKLQAVRLNYKADDGETYILNLIDTPGHVDFTYEVSRSLAACEGALLVVDAAQGIEAQTLTNVYLALDNNLEILPVINKIDLPSADPERVKQEVEDVIGLDASEAVLASAKAGIGIKEILEQVVQKVPAPTGDSTKPLKALIFDSHYDPYKGVIVYVRVIDGSIKSGSKIKFMATDKDFEVIEVGAFKPRMGSVESLEVGDVGFIVAGIKNVGDTRVGDTVTDAKNPTREPLPGYRKINPMVFCGLYPIETSDYNDLREALEKLQLNDASLSFEPETSTALGFGFRCGFLGLLHMEIIQERIEREFNIPLITTAPSVVFKVTQTNGTVLNIENPSLFPETGKIDFVEEPYVKAAIIVPNDYVGAIMELCQNKRGEYINMEYLDTTRVTLTYEIPLSEIVYDFFDQLKSSTKGYASFDYELSGYRQSNLVKMDIMLNGEQVDALSFIVHRDRAYNRGRIICEKMKDLIPRQMFEVPIQASIGQKIIARETVKAMRKNVLAKCYGGDISRKRKLLEKQKEGKKRMKQVGSVEVPQEAFMAVLRIDE</sequence>
<keyword evidence="14" id="KW-0251">Elongation factor</keyword>
<dbReference type="FunFam" id="3.30.70.2570:FF:000001">
    <property type="entry name" value="Translation factor GUF1, mitochondrial"/>
    <property type="match status" value="1"/>
</dbReference>
<comment type="similarity">
    <text evidence="10">Belongs to the GTP-binding elongation factor family. LepA subfamily.</text>
</comment>
<feature type="binding site" evidence="12">
    <location>
        <begin position="20"/>
        <end position="25"/>
    </location>
    <ligand>
        <name>GTP</name>
        <dbReference type="ChEBI" id="CHEBI:37565"/>
    </ligand>
</feature>
<keyword evidence="2 12" id="KW-1003">Cell membrane</keyword>
<evidence type="ECO:0000313" key="15">
    <source>
        <dbReference type="Proteomes" id="UP000317036"/>
    </source>
</evidence>
<dbReference type="GO" id="GO:0005525">
    <property type="term" value="F:GTP binding"/>
    <property type="evidence" value="ECO:0007669"/>
    <property type="project" value="UniProtKB-UniRule"/>
</dbReference>
<dbReference type="FunFam" id="3.30.70.240:FF:000007">
    <property type="entry name" value="Translation factor GUF1, mitochondrial"/>
    <property type="match status" value="1"/>
</dbReference>
<evidence type="ECO:0000256" key="7">
    <source>
        <dbReference type="ARBA" id="ARBA00023136"/>
    </source>
</evidence>
<dbReference type="InterPro" id="IPR000640">
    <property type="entry name" value="EFG_V-like"/>
</dbReference>
<dbReference type="EMBL" id="VNJI01000017">
    <property type="protein sequence ID" value="TVY09141.1"/>
    <property type="molecule type" value="Genomic_DNA"/>
</dbReference>
<dbReference type="OrthoDB" id="9801591at2"/>
<dbReference type="InterPro" id="IPR027417">
    <property type="entry name" value="P-loop_NTPase"/>
</dbReference>
<dbReference type="EC" id="3.6.5.n1" evidence="11 12"/>
<dbReference type="Pfam" id="PF00009">
    <property type="entry name" value="GTP_EFTU"/>
    <property type="match status" value="1"/>
</dbReference>
<dbReference type="SUPFAM" id="SSF50447">
    <property type="entry name" value="Translation proteins"/>
    <property type="match status" value="1"/>
</dbReference>
<dbReference type="GO" id="GO:0043022">
    <property type="term" value="F:ribosome binding"/>
    <property type="evidence" value="ECO:0007669"/>
    <property type="project" value="UniProtKB-UniRule"/>
</dbReference>
<dbReference type="InterPro" id="IPR035647">
    <property type="entry name" value="EFG_III/V"/>
</dbReference>
<evidence type="ECO:0000256" key="11">
    <source>
        <dbReference type="ARBA" id="ARBA00066744"/>
    </source>
</evidence>
<comment type="subcellular location">
    <subcellularLocation>
        <location evidence="12">Cell membrane</location>
        <topology evidence="12">Peripheral membrane protein</topology>
        <orientation evidence="12">Cytoplasmic side</orientation>
    </subcellularLocation>
</comment>
<dbReference type="FunFam" id="3.40.50.300:FF:000078">
    <property type="entry name" value="Elongation factor 4"/>
    <property type="match status" value="1"/>
</dbReference>
<keyword evidence="6 12" id="KW-0342">GTP-binding</keyword>
<dbReference type="InterPro" id="IPR038363">
    <property type="entry name" value="LepA_C_sf"/>
</dbReference>
<keyword evidence="4 12" id="KW-0378">Hydrolase</keyword>
<evidence type="ECO:0000256" key="1">
    <source>
        <dbReference type="ARBA" id="ARBA00005454"/>
    </source>
</evidence>
<evidence type="ECO:0000256" key="4">
    <source>
        <dbReference type="ARBA" id="ARBA00022801"/>
    </source>
</evidence>
<evidence type="ECO:0000256" key="6">
    <source>
        <dbReference type="ARBA" id="ARBA00023134"/>
    </source>
</evidence>
<comment type="similarity">
    <text evidence="1 12">Belongs to the TRAFAC class translation factor GTPase superfamily. Classic translation factor GTPase family. LepA subfamily.</text>
</comment>
<dbReference type="InterPro" id="IPR000795">
    <property type="entry name" value="T_Tr_GTP-bd_dom"/>
</dbReference>
<dbReference type="InterPro" id="IPR035654">
    <property type="entry name" value="LepA_IV"/>
</dbReference>
<dbReference type="Gene3D" id="3.40.50.300">
    <property type="entry name" value="P-loop containing nucleotide triphosphate hydrolases"/>
    <property type="match status" value="1"/>
</dbReference>
<reference evidence="14 15" key="1">
    <citation type="submission" date="2019-07" db="EMBL/GenBank/DDBJ databases">
        <authorList>
            <person name="Kim J."/>
        </authorList>
    </citation>
    <scope>NUCLEOTIDE SEQUENCE [LARGE SCALE GENOMIC DNA]</scope>
    <source>
        <strain evidence="14 15">JC52</strain>
    </source>
</reference>
<evidence type="ECO:0000259" key="13">
    <source>
        <dbReference type="PROSITE" id="PS51722"/>
    </source>
</evidence>
<keyword evidence="5 12" id="KW-0648">Protein biosynthesis</keyword>
<comment type="catalytic activity">
    <reaction evidence="8 12">
        <text>GTP + H2O = GDP + phosphate + H(+)</text>
        <dbReference type="Rhea" id="RHEA:19669"/>
        <dbReference type="ChEBI" id="CHEBI:15377"/>
        <dbReference type="ChEBI" id="CHEBI:15378"/>
        <dbReference type="ChEBI" id="CHEBI:37565"/>
        <dbReference type="ChEBI" id="CHEBI:43474"/>
        <dbReference type="ChEBI" id="CHEBI:58189"/>
        <dbReference type="EC" id="3.6.5.n1"/>
    </reaction>
</comment>
<organism evidence="14 15">
    <name type="scientific">Paenibacillus cremeus</name>
    <dbReference type="NCBI Taxonomy" id="2163881"/>
    <lineage>
        <taxon>Bacteria</taxon>
        <taxon>Bacillati</taxon>
        <taxon>Bacillota</taxon>
        <taxon>Bacilli</taxon>
        <taxon>Bacillales</taxon>
        <taxon>Paenibacillaceae</taxon>
        <taxon>Paenibacillus</taxon>
    </lineage>
</organism>
<evidence type="ECO:0000256" key="2">
    <source>
        <dbReference type="ARBA" id="ARBA00022475"/>
    </source>
</evidence>
<dbReference type="Pfam" id="PF00679">
    <property type="entry name" value="EFG_C"/>
    <property type="match status" value="1"/>
</dbReference>
<comment type="caution">
    <text evidence="14">The sequence shown here is derived from an EMBL/GenBank/DDBJ whole genome shotgun (WGS) entry which is preliminary data.</text>
</comment>
<dbReference type="CDD" id="cd16260">
    <property type="entry name" value="EF4_III"/>
    <property type="match status" value="1"/>
</dbReference>
<gene>
    <name evidence="12 14" type="primary">lepA</name>
    <name evidence="14" type="ORF">FPZ49_15490</name>
</gene>
<dbReference type="PROSITE" id="PS00301">
    <property type="entry name" value="G_TR_1"/>
    <property type="match status" value="1"/>
</dbReference>
<evidence type="ECO:0000256" key="5">
    <source>
        <dbReference type="ARBA" id="ARBA00022917"/>
    </source>
</evidence>
<dbReference type="GO" id="GO:0003924">
    <property type="term" value="F:GTPase activity"/>
    <property type="evidence" value="ECO:0007669"/>
    <property type="project" value="UniProtKB-UniRule"/>
</dbReference>
<evidence type="ECO:0000256" key="12">
    <source>
        <dbReference type="HAMAP-Rule" id="MF_00071"/>
    </source>
</evidence>
<dbReference type="SUPFAM" id="SSF52540">
    <property type="entry name" value="P-loop containing nucleoside triphosphate hydrolases"/>
    <property type="match status" value="1"/>
</dbReference>
<dbReference type="Proteomes" id="UP000317036">
    <property type="component" value="Unassembled WGS sequence"/>
</dbReference>
<dbReference type="PANTHER" id="PTHR43512:SF4">
    <property type="entry name" value="TRANSLATION FACTOR GUF1 HOMOLOG, CHLOROPLASTIC"/>
    <property type="match status" value="1"/>
</dbReference>
<name>A0A559KAH5_9BACL</name>
<dbReference type="NCBIfam" id="TIGR01393">
    <property type="entry name" value="lepA"/>
    <property type="match status" value="1"/>
</dbReference>
<protein>
    <recommendedName>
        <fullName evidence="11 12">Elongation factor 4</fullName>
        <shortName evidence="12">EF-4</shortName>
        <ecNumber evidence="11 12">3.6.5.n1</ecNumber>
    </recommendedName>
    <alternativeName>
        <fullName evidence="12">Ribosomal back-translocase LepA</fullName>
    </alternativeName>
</protein>
<accession>A0A559KAH5</accession>
<dbReference type="InterPro" id="IPR005225">
    <property type="entry name" value="Small_GTP-bd"/>
</dbReference>
<dbReference type="AlphaFoldDB" id="A0A559KAH5"/>
<feature type="domain" description="Tr-type G" evidence="13">
    <location>
        <begin position="8"/>
        <end position="190"/>
    </location>
</feature>
<dbReference type="PANTHER" id="PTHR43512">
    <property type="entry name" value="TRANSLATION FACTOR GUF1-RELATED"/>
    <property type="match status" value="1"/>
</dbReference>
<dbReference type="RefSeq" id="WP_144848262.1">
    <property type="nucleotide sequence ID" value="NZ_VNJI01000017.1"/>
</dbReference>
<dbReference type="GO" id="GO:0003746">
    <property type="term" value="F:translation elongation factor activity"/>
    <property type="evidence" value="ECO:0007669"/>
    <property type="project" value="UniProtKB-UniRule"/>
</dbReference>
<dbReference type="Pfam" id="PF03144">
    <property type="entry name" value="GTP_EFTU_D2"/>
    <property type="match status" value="1"/>
</dbReference>
<dbReference type="SMART" id="SM00838">
    <property type="entry name" value="EFG_C"/>
    <property type="match status" value="1"/>
</dbReference>
<keyword evidence="7 12" id="KW-0472">Membrane</keyword>
<dbReference type="PRINTS" id="PR00315">
    <property type="entry name" value="ELONGATNFCT"/>
</dbReference>
<dbReference type="Gene3D" id="3.30.70.870">
    <property type="entry name" value="Elongation Factor G (Translational Gtpase), domain 3"/>
    <property type="match status" value="1"/>
</dbReference>
<dbReference type="InterPro" id="IPR006297">
    <property type="entry name" value="EF-4"/>
</dbReference>
<evidence type="ECO:0000313" key="14">
    <source>
        <dbReference type="EMBL" id="TVY09141.1"/>
    </source>
</evidence>
<comment type="function">
    <text evidence="9 12">Required for accurate and efficient protein synthesis under certain stress conditions. May act as a fidelity factor of the translation reaction, by catalyzing a one-codon backward translocation of tRNAs on improperly translocated ribosomes. Back-translocation proceeds from a post-translocation (POST) complex to a pre-translocation (PRE) complex, thus giving elongation factor G a second chance to translocate the tRNAs correctly. Binds to ribosomes in a GTP-dependent manner.</text>
</comment>
<dbReference type="Pfam" id="PF06421">
    <property type="entry name" value="LepA_C"/>
    <property type="match status" value="1"/>
</dbReference>
<dbReference type="InterPro" id="IPR031157">
    <property type="entry name" value="G_TR_CS"/>
</dbReference>
<dbReference type="GO" id="GO:0005886">
    <property type="term" value="C:plasma membrane"/>
    <property type="evidence" value="ECO:0007669"/>
    <property type="project" value="UniProtKB-SubCell"/>
</dbReference>
<dbReference type="InterPro" id="IPR013842">
    <property type="entry name" value="LepA_CTD"/>
</dbReference>
<feature type="binding site" evidence="12">
    <location>
        <begin position="137"/>
        <end position="140"/>
    </location>
    <ligand>
        <name>GTP</name>
        <dbReference type="ChEBI" id="CHEBI:37565"/>
    </ligand>
</feature>
<dbReference type="SUPFAM" id="SSF54980">
    <property type="entry name" value="EF-G C-terminal domain-like"/>
    <property type="match status" value="2"/>
</dbReference>
<keyword evidence="15" id="KW-1185">Reference proteome</keyword>
<dbReference type="Gene3D" id="3.30.70.2570">
    <property type="entry name" value="Elongation factor 4, C-terminal domain"/>
    <property type="match status" value="1"/>
</dbReference>
<keyword evidence="3 12" id="KW-0547">Nucleotide-binding</keyword>
<dbReference type="NCBIfam" id="TIGR00231">
    <property type="entry name" value="small_GTP"/>
    <property type="match status" value="1"/>
</dbReference>
<dbReference type="HAMAP" id="MF_00071">
    <property type="entry name" value="LepA"/>
    <property type="match status" value="1"/>
</dbReference>
<dbReference type="InterPro" id="IPR009000">
    <property type="entry name" value="Transl_B-barrel_sf"/>
</dbReference>
<dbReference type="PROSITE" id="PS51722">
    <property type="entry name" value="G_TR_2"/>
    <property type="match status" value="1"/>
</dbReference>
<evidence type="ECO:0000256" key="9">
    <source>
        <dbReference type="ARBA" id="ARBA00057626"/>
    </source>
</evidence>
<dbReference type="CDD" id="cd03699">
    <property type="entry name" value="EF4_II"/>
    <property type="match status" value="1"/>
</dbReference>
<dbReference type="Gene3D" id="2.40.30.10">
    <property type="entry name" value="Translation factors"/>
    <property type="match status" value="1"/>
</dbReference>
<evidence type="ECO:0000256" key="8">
    <source>
        <dbReference type="ARBA" id="ARBA00050293"/>
    </source>
</evidence>
<evidence type="ECO:0000256" key="10">
    <source>
        <dbReference type="ARBA" id="ARBA00061052"/>
    </source>
</evidence>
<evidence type="ECO:0000256" key="3">
    <source>
        <dbReference type="ARBA" id="ARBA00022741"/>
    </source>
</evidence>
<dbReference type="FunFam" id="2.40.30.10:FF:000015">
    <property type="entry name" value="Translation factor GUF1, mitochondrial"/>
    <property type="match status" value="1"/>
</dbReference>
<dbReference type="Gene3D" id="3.30.70.240">
    <property type="match status" value="1"/>
</dbReference>
<dbReference type="InterPro" id="IPR004161">
    <property type="entry name" value="EFTu-like_2"/>
</dbReference>
<dbReference type="FunFam" id="3.30.70.870:FF:000004">
    <property type="entry name" value="Translation factor GUF1, mitochondrial"/>
    <property type="match status" value="1"/>
</dbReference>